<dbReference type="Proteomes" id="UP000095282">
    <property type="component" value="Unplaced"/>
</dbReference>
<dbReference type="WBParaSite" id="Csp11.Scaffold461.g1486.t1">
    <property type="protein sequence ID" value="Csp11.Scaffold461.g1486.t1"/>
    <property type="gene ID" value="Csp11.Scaffold461.g1486"/>
</dbReference>
<keyword evidence="1" id="KW-1185">Reference proteome</keyword>
<sequence length="72" mass="8597">MSDSSPSPLRSPEDEELLAKSSRIRLWVTKRMKELSLVVSYHSFFQQNIPFYFVLRWKKTEMGQQAIINEQY</sequence>
<reference evidence="2" key="1">
    <citation type="submission" date="2016-11" db="UniProtKB">
        <authorList>
            <consortium name="WormBaseParasite"/>
        </authorList>
    </citation>
    <scope>IDENTIFICATION</scope>
</reference>
<name>A0A1I7T1E5_9PELO</name>
<evidence type="ECO:0000313" key="1">
    <source>
        <dbReference type="Proteomes" id="UP000095282"/>
    </source>
</evidence>
<organism evidence="1 2">
    <name type="scientific">Caenorhabditis tropicalis</name>
    <dbReference type="NCBI Taxonomy" id="1561998"/>
    <lineage>
        <taxon>Eukaryota</taxon>
        <taxon>Metazoa</taxon>
        <taxon>Ecdysozoa</taxon>
        <taxon>Nematoda</taxon>
        <taxon>Chromadorea</taxon>
        <taxon>Rhabditida</taxon>
        <taxon>Rhabditina</taxon>
        <taxon>Rhabditomorpha</taxon>
        <taxon>Rhabditoidea</taxon>
        <taxon>Rhabditidae</taxon>
        <taxon>Peloderinae</taxon>
        <taxon>Caenorhabditis</taxon>
    </lineage>
</organism>
<accession>A0A1I7T1E5</accession>
<protein>
    <submittedName>
        <fullName evidence="2">Uncharacterized protein</fullName>
    </submittedName>
</protein>
<evidence type="ECO:0000313" key="2">
    <source>
        <dbReference type="WBParaSite" id="Csp11.Scaffold461.g1486.t1"/>
    </source>
</evidence>
<proteinExistence type="predicted"/>
<dbReference type="AlphaFoldDB" id="A0A1I7T1E5"/>